<dbReference type="PANTHER" id="PTHR43856">
    <property type="entry name" value="CARDIOLIPIN HYDROLASE"/>
    <property type="match status" value="1"/>
</dbReference>
<keyword evidence="5" id="KW-0442">Lipid degradation</keyword>
<dbReference type="GO" id="GO:0006793">
    <property type="term" value="P:phosphorus metabolic process"/>
    <property type="evidence" value="ECO:0007669"/>
    <property type="project" value="UniProtKB-ARBA"/>
</dbReference>
<dbReference type="InterPro" id="IPR051406">
    <property type="entry name" value="PLD_domain"/>
</dbReference>
<keyword evidence="6" id="KW-0443">Lipid metabolism</keyword>
<evidence type="ECO:0000256" key="4">
    <source>
        <dbReference type="ARBA" id="ARBA00022801"/>
    </source>
</evidence>
<evidence type="ECO:0000313" key="8">
    <source>
        <dbReference type="EMBL" id="BAL56410.1"/>
    </source>
</evidence>
<dbReference type="CDD" id="cd09170">
    <property type="entry name" value="PLDc_Nuc"/>
    <property type="match status" value="1"/>
</dbReference>
<dbReference type="PROSITE" id="PS50035">
    <property type="entry name" value="PLD"/>
    <property type="match status" value="1"/>
</dbReference>
<sequence>MRKIVTTLMTGVLVGFVLGWLASSYSNTERQLAPIPQGFSAPSAPISVYFAPSPEPEKAIIQALRGAQQSVHAALYQLTDPEIAQELIDTFRRGVALEILLDDEPSKGSKGCLLLSAGIPIKQYVDTGIMHHKFAVIDGRWVITGSYNWTTSAQTRNEENLLLIESPELAQAFEGEFQKLWAHKKSQALTRAACSPVEE</sequence>
<comment type="similarity">
    <text evidence="2">Belongs to the phospholipase D family.</text>
</comment>
<dbReference type="AlphaFoldDB" id="H5SJS4"/>
<evidence type="ECO:0000256" key="2">
    <source>
        <dbReference type="ARBA" id="ARBA00008664"/>
    </source>
</evidence>
<feature type="domain" description="PLD phosphodiesterase" evidence="7">
    <location>
        <begin position="126"/>
        <end position="153"/>
    </location>
</feature>
<dbReference type="GO" id="GO:0016891">
    <property type="term" value="F:RNA endonuclease activity producing 5'-phosphomonoesters, hydrolytic mechanism"/>
    <property type="evidence" value="ECO:0007669"/>
    <property type="project" value="TreeGrafter"/>
</dbReference>
<proteinExistence type="inferred from homology"/>
<dbReference type="SMART" id="SM00155">
    <property type="entry name" value="PLDc"/>
    <property type="match status" value="1"/>
</dbReference>
<evidence type="ECO:0000256" key="3">
    <source>
        <dbReference type="ARBA" id="ARBA00012027"/>
    </source>
</evidence>
<dbReference type="GO" id="GO:0004630">
    <property type="term" value="F:phospholipase D activity"/>
    <property type="evidence" value="ECO:0007669"/>
    <property type="project" value="UniProtKB-EC"/>
</dbReference>
<dbReference type="Pfam" id="PF13091">
    <property type="entry name" value="PLDc_2"/>
    <property type="match status" value="1"/>
</dbReference>
<dbReference type="PANTHER" id="PTHR43856:SF1">
    <property type="entry name" value="MITOCHONDRIAL CARDIOLIPIN HYDROLASE"/>
    <property type="match status" value="1"/>
</dbReference>
<accession>H5SJS4</accession>
<organism evidence="8">
    <name type="scientific">uncultured Acetothermia bacterium</name>
    <dbReference type="NCBI Taxonomy" id="236499"/>
    <lineage>
        <taxon>Bacteria</taxon>
        <taxon>Candidatus Bipolaricaulota</taxon>
        <taxon>environmental samples</taxon>
    </lineage>
</organism>
<protein>
    <recommendedName>
        <fullName evidence="3">phospholipase D</fullName>
        <ecNumber evidence="3">3.1.4.4</ecNumber>
    </recommendedName>
</protein>
<dbReference type="SUPFAM" id="SSF56024">
    <property type="entry name" value="Phospholipase D/nuclease"/>
    <property type="match status" value="1"/>
</dbReference>
<evidence type="ECO:0000259" key="7">
    <source>
        <dbReference type="PROSITE" id="PS50035"/>
    </source>
</evidence>
<keyword evidence="4" id="KW-0378">Hydrolase</keyword>
<reference evidence="8" key="2">
    <citation type="journal article" date="2012" name="PLoS ONE">
        <title>A Deeply Branching Thermophilic Bacterium with an Ancient Acetyl-CoA Pathway Dominates a Subsurface Ecosystem.</title>
        <authorList>
            <person name="Takami H."/>
            <person name="Noguchi H."/>
            <person name="Takaki Y."/>
            <person name="Uchiyama I."/>
            <person name="Toyoda A."/>
            <person name="Nishi S."/>
            <person name="Chee G.-J."/>
            <person name="Arai W."/>
            <person name="Nunoura T."/>
            <person name="Itoh T."/>
            <person name="Hattori M."/>
            <person name="Takai K."/>
        </authorList>
    </citation>
    <scope>NUCLEOTIDE SEQUENCE</scope>
</reference>
<reference evidence="8" key="1">
    <citation type="journal article" date="2005" name="Environ. Microbiol.">
        <title>Genetic and functional properties of uncultivated thermophilic crenarchaeotes from a subsurface gold mine as revealed by analysis of genome fragments.</title>
        <authorList>
            <person name="Nunoura T."/>
            <person name="Hirayama H."/>
            <person name="Takami H."/>
            <person name="Oida H."/>
            <person name="Nishi S."/>
            <person name="Shimamura S."/>
            <person name="Suzuki Y."/>
            <person name="Inagaki F."/>
            <person name="Takai K."/>
            <person name="Nealson K.H."/>
            <person name="Horikoshi K."/>
        </authorList>
    </citation>
    <scope>NUCLEOTIDE SEQUENCE</scope>
</reference>
<evidence type="ECO:0000256" key="6">
    <source>
        <dbReference type="ARBA" id="ARBA00023098"/>
    </source>
</evidence>
<dbReference type="Gene3D" id="3.30.870.10">
    <property type="entry name" value="Endonuclease Chain A"/>
    <property type="match status" value="1"/>
</dbReference>
<evidence type="ECO:0000256" key="1">
    <source>
        <dbReference type="ARBA" id="ARBA00000798"/>
    </source>
</evidence>
<dbReference type="EMBL" id="AP011747">
    <property type="protein sequence ID" value="BAL56410.1"/>
    <property type="molecule type" value="Genomic_DNA"/>
</dbReference>
<dbReference type="GO" id="GO:0016042">
    <property type="term" value="P:lipid catabolic process"/>
    <property type="evidence" value="ECO:0007669"/>
    <property type="project" value="UniProtKB-KW"/>
</dbReference>
<dbReference type="InterPro" id="IPR001736">
    <property type="entry name" value="PLipase_D/transphosphatidylase"/>
</dbReference>
<evidence type="ECO:0000256" key="5">
    <source>
        <dbReference type="ARBA" id="ARBA00022963"/>
    </source>
</evidence>
<comment type="catalytic activity">
    <reaction evidence="1">
        <text>a 1,2-diacyl-sn-glycero-3-phosphocholine + H2O = a 1,2-diacyl-sn-glycero-3-phosphate + choline + H(+)</text>
        <dbReference type="Rhea" id="RHEA:14445"/>
        <dbReference type="ChEBI" id="CHEBI:15354"/>
        <dbReference type="ChEBI" id="CHEBI:15377"/>
        <dbReference type="ChEBI" id="CHEBI:15378"/>
        <dbReference type="ChEBI" id="CHEBI:57643"/>
        <dbReference type="ChEBI" id="CHEBI:58608"/>
        <dbReference type="EC" id="3.1.4.4"/>
    </reaction>
</comment>
<gene>
    <name evidence="8" type="ORF">HGMM_F37H05C03</name>
</gene>
<dbReference type="InterPro" id="IPR025202">
    <property type="entry name" value="PLD-like_dom"/>
</dbReference>
<dbReference type="EC" id="3.1.4.4" evidence="3"/>
<name>H5SJS4_9BACT</name>